<evidence type="ECO:0000313" key="2">
    <source>
        <dbReference type="Proteomes" id="UP001054837"/>
    </source>
</evidence>
<evidence type="ECO:0000313" key="1">
    <source>
        <dbReference type="EMBL" id="GIY13266.1"/>
    </source>
</evidence>
<keyword evidence="2" id="KW-1185">Reference proteome</keyword>
<comment type="caution">
    <text evidence="1">The sequence shown here is derived from an EMBL/GenBank/DDBJ whole genome shotgun (WGS) entry which is preliminary data.</text>
</comment>
<proteinExistence type="predicted"/>
<name>A0AAV4QY68_9ARAC</name>
<sequence>MDATFPINLKSTRPPPILRLCSIRFFLSDICDLPLRVKLEDDGLLGNPPLRELQNGPNLLLLRPPCKFFSLQMMRKWTVDDIRNKGRFRYRAAEPLMTVINFPDGHLGDEYWVVRFITKDFIE</sequence>
<organism evidence="1 2">
    <name type="scientific">Caerostris darwini</name>
    <dbReference type="NCBI Taxonomy" id="1538125"/>
    <lineage>
        <taxon>Eukaryota</taxon>
        <taxon>Metazoa</taxon>
        <taxon>Ecdysozoa</taxon>
        <taxon>Arthropoda</taxon>
        <taxon>Chelicerata</taxon>
        <taxon>Arachnida</taxon>
        <taxon>Araneae</taxon>
        <taxon>Araneomorphae</taxon>
        <taxon>Entelegynae</taxon>
        <taxon>Araneoidea</taxon>
        <taxon>Araneidae</taxon>
        <taxon>Caerostris</taxon>
    </lineage>
</organism>
<dbReference type="EMBL" id="BPLQ01005205">
    <property type="protein sequence ID" value="GIY13266.1"/>
    <property type="molecule type" value="Genomic_DNA"/>
</dbReference>
<protein>
    <submittedName>
        <fullName evidence="1">Uncharacterized protein</fullName>
    </submittedName>
</protein>
<accession>A0AAV4QY68</accession>
<dbReference type="Proteomes" id="UP001054837">
    <property type="component" value="Unassembled WGS sequence"/>
</dbReference>
<reference evidence="1 2" key="1">
    <citation type="submission" date="2021-06" db="EMBL/GenBank/DDBJ databases">
        <title>Caerostris darwini draft genome.</title>
        <authorList>
            <person name="Kono N."/>
            <person name="Arakawa K."/>
        </authorList>
    </citation>
    <scope>NUCLEOTIDE SEQUENCE [LARGE SCALE GENOMIC DNA]</scope>
</reference>
<gene>
    <name evidence="1" type="ORF">CDAR_555711</name>
</gene>
<dbReference type="AlphaFoldDB" id="A0AAV4QY68"/>